<dbReference type="SUPFAM" id="SSF46894">
    <property type="entry name" value="C-terminal effector domain of the bipartite response regulators"/>
    <property type="match status" value="1"/>
</dbReference>
<reference evidence="3" key="1">
    <citation type="submission" date="2020-10" db="EMBL/GenBank/DDBJ databases">
        <title>Ca. Dormibacterota MAGs.</title>
        <authorList>
            <person name="Montgomery K."/>
        </authorList>
    </citation>
    <scope>NUCLEOTIDE SEQUENCE [LARGE SCALE GENOMIC DNA]</scope>
    <source>
        <strain evidence="3">SC8812_S17_10</strain>
    </source>
</reference>
<dbReference type="Pfam" id="PF13487">
    <property type="entry name" value="HD_5"/>
    <property type="match status" value="1"/>
</dbReference>
<name>A0A934N2T3_9BACT</name>
<gene>
    <name evidence="3" type="ORF">JF922_09910</name>
</gene>
<dbReference type="PROSITE" id="PS00622">
    <property type="entry name" value="HTH_LUXR_1"/>
    <property type="match status" value="1"/>
</dbReference>
<dbReference type="PANTHER" id="PTHR45228:SF1">
    <property type="entry name" value="CYCLIC DI-GMP PHOSPHODIESTERASE TM_0186"/>
    <property type="match status" value="1"/>
</dbReference>
<dbReference type="InterPro" id="IPR016032">
    <property type="entry name" value="Sig_transdc_resp-reg_C-effctor"/>
</dbReference>
<dbReference type="Gene3D" id="1.10.10.10">
    <property type="entry name" value="Winged helix-like DNA-binding domain superfamily/Winged helix DNA-binding domain"/>
    <property type="match status" value="1"/>
</dbReference>
<dbReference type="InterPro" id="IPR052020">
    <property type="entry name" value="Cyclic_di-GMP/3'3'-cGAMP_PDE"/>
</dbReference>
<evidence type="ECO:0000313" key="4">
    <source>
        <dbReference type="Proteomes" id="UP000612893"/>
    </source>
</evidence>
<evidence type="ECO:0008006" key="5">
    <source>
        <dbReference type="Google" id="ProtNLM"/>
    </source>
</evidence>
<dbReference type="GO" id="GO:0003677">
    <property type="term" value="F:DNA binding"/>
    <property type="evidence" value="ECO:0007669"/>
    <property type="project" value="InterPro"/>
</dbReference>
<feature type="domain" description="HTH luxR-type" evidence="1">
    <location>
        <begin position="455"/>
        <end position="520"/>
    </location>
</feature>
<dbReference type="Gene3D" id="1.10.3210.10">
    <property type="entry name" value="Hypothetical protein af1432"/>
    <property type="match status" value="1"/>
</dbReference>
<dbReference type="InterPro" id="IPR000792">
    <property type="entry name" value="Tscrpt_reg_LuxR_C"/>
</dbReference>
<protein>
    <recommendedName>
        <fullName evidence="5">LuxR family transcriptional regulator</fullName>
    </recommendedName>
</protein>
<dbReference type="CDD" id="cd06170">
    <property type="entry name" value="LuxR_C_like"/>
    <property type="match status" value="1"/>
</dbReference>
<sequence length="534" mass="57301">MGPERGGPKDALRLAELLATVSLASDLAHDVPAESALTDALLAVRLGLLAGWSTEELSDVYYLALLYHVGCTGAVAAQSRMGAGDDVSARRWLSEVDFTDRPELLRVAVTRLARQWGPAEWAQGMAALMTAGREVSEVFASVAEVAVRLSERLGAGARVTAALGHAYARWDGKVFAGLPSGERQSAIARLVHLVHVAQTYHQVGGVDGADAVVRGRSGSEFDPELARLWLENSHDILGGVGGESVWDEALASEPEPVRWVAPAHLDDVSLALADFVDLKSPYTHGHSTRLARLVEDAGAEVGLERTEIATLRRAAQVHDLGNVSVPNRVWLKRGPLNPADWARVRLHAYHTQRIMSVTEALRACGDVAGLHHERVDGSGYHRGLPASALPLVSRLLMVGEVYLSMTEERSWRPGLSPSEAAAEVRGELSTGRLDRRAAEAVLAAAGQPSASGRAARSWPAGLTDREVEVLRLLARGHPNKHVARSLHVSGATVKTHIINLYGKIGVNTRSGATLFALEHDLIQVPAHRKDRPNG</sequence>
<feature type="domain" description="HD-GYP" evidence="2">
    <location>
        <begin position="261"/>
        <end position="457"/>
    </location>
</feature>
<dbReference type="InterPro" id="IPR003607">
    <property type="entry name" value="HD/PDEase_dom"/>
</dbReference>
<evidence type="ECO:0000259" key="1">
    <source>
        <dbReference type="PROSITE" id="PS50043"/>
    </source>
</evidence>
<proteinExistence type="predicted"/>
<dbReference type="PANTHER" id="PTHR45228">
    <property type="entry name" value="CYCLIC DI-GMP PHOSPHODIESTERASE TM_0186-RELATED"/>
    <property type="match status" value="1"/>
</dbReference>
<evidence type="ECO:0000313" key="3">
    <source>
        <dbReference type="EMBL" id="MBJ7598385.1"/>
    </source>
</evidence>
<dbReference type="RefSeq" id="WP_338201340.1">
    <property type="nucleotide sequence ID" value="NZ_JAEKNR010000106.1"/>
</dbReference>
<dbReference type="InterPro" id="IPR036388">
    <property type="entry name" value="WH-like_DNA-bd_sf"/>
</dbReference>
<dbReference type="EMBL" id="JAEKNR010000106">
    <property type="protein sequence ID" value="MBJ7598385.1"/>
    <property type="molecule type" value="Genomic_DNA"/>
</dbReference>
<dbReference type="Pfam" id="PF00196">
    <property type="entry name" value="GerE"/>
    <property type="match status" value="1"/>
</dbReference>
<dbReference type="PRINTS" id="PR00038">
    <property type="entry name" value="HTHLUXR"/>
</dbReference>
<dbReference type="PROSITE" id="PS50043">
    <property type="entry name" value="HTH_LUXR_2"/>
    <property type="match status" value="1"/>
</dbReference>
<keyword evidence="4" id="KW-1185">Reference proteome</keyword>
<evidence type="ECO:0000259" key="2">
    <source>
        <dbReference type="PROSITE" id="PS51832"/>
    </source>
</evidence>
<comment type="caution">
    <text evidence="3">The sequence shown here is derived from an EMBL/GenBank/DDBJ whole genome shotgun (WGS) entry which is preliminary data.</text>
</comment>
<dbReference type="AlphaFoldDB" id="A0A934N2T3"/>
<dbReference type="GO" id="GO:0006355">
    <property type="term" value="P:regulation of DNA-templated transcription"/>
    <property type="evidence" value="ECO:0007669"/>
    <property type="project" value="InterPro"/>
</dbReference>
<accession>A0A934N2T3</accession>
<dbReference type="CDD" id="cd00077">
    <property type="entry name" value="HDc"/>
    <property type="match status" value="1"/>
</dbReference>
<dbReference type="SMART" id="SM00421">
    <property type="entry name" value="HTH_LUXR"/>
    <property type="match status" value="1"/>
</dbReference>
<dbReference type="Proteomes" id="UP000612893">
    <property type="component" value="Unassembled WGS sequence"/>
</dbReference>
<dbReference type="PROSITE" id="PS51832">
    <property type="entry name" value="HD_GYP"/>
    <property type="match status" value="1"/>
</dbReference>
<organism evidence="3 4">
    <name type="scientific">Candidatus Nephthysia bennettiae</name>
    <dbReference type="NCBI Taxonomy" id="3127016"/>
    <lineage>
        <taxon>Bacteria</taxon>
        <taxon>Bacillati</taxon>
        <taxon>Candidatus Dormiibacterota</taxon>
        <taxon>Candidatus Dormibacteria</taxon>
        <taxon>Candidatus Dormibacterales</taxon>
        <taxon>Candidatus Dormibacteraceae</taxon>
        <taxon>Candidatus Nephthysia</taxon>
    </lineage>
</organism>
<dbReference type="InterPro" id="IPR037522">
    <property type="entry name" value="HD_GYP_dom"/>
</dbReference>
<dbReference type="SUPFAM" id="SSF109604">
    <property type="entry name" value="HD-domain/PDEase-like"/>
    <property type="match status" value="1"/>
</dbReference>